<accession>A0A3B0S327</accession>
<dbReference type="GO" id="GO:0016740">
    <property type="term" value="F:transferase activity"/>
    <property type="evidence" value="ECO:0007669"/>
    <property type="project" value="UniProtKB-KW"/>
</dbReference>
<feature type="non-terminal residue" evidence="1">
    <location>
        <position position="148"/>
    </location>
</feature>
<dbReference type="EMBL" id="UOEK01000121">
    <property type="protein sequence ID" value="VAV97571.1"/>
    <property type="molecule type" value="Genomic_DNA"/>
</dbReference>
<sequence length="148" mass="16530">MPSPTSAETLPEPCFDHLRRMTDRRGVWEHALFTTPRTEHGYCTDDNARALIVMCRTPTPSPDLTRIYLNFVREAQLAEGGFHNRRSAEGLWTDAIGSDDSQGRAIWAAGVASRLGPEPWMRSVGLEIFDNQQQFASPSPRANAFALL</sequence>
<keyword evidence="1" id="KW-0808">Transferase</keyword>
<protein>
    <submittedName>
        <fullName evidence="1">Glycosyltransferase</fullName>
    </submittedName>
</protein>
<proteinExistence type="predicted"/>
<organism evidence="1">
    <name type="scientific">hydrothermal vent metagenome</name>
    <dbReference type="NCBI Taxonomy" id="652676"/>
    <lineage>
        <taxon>unclassified sequences</taxon>
        <taxon>metagenomes</taxon>
        <taxon>ecological metagenomes</taxon>
    </lineage>
</organism>
<name>A0A3B0S327_9ZZZZ</name>
<evidence type="ECO:0000313" key="1">
    <source>
        <dbReference type="EMBL" id="VAV97571.1"/>
    </source>
</evidence>
<gene>
    <name evidence="1" type="ORF">MNBD_ACTINO02-3020</name>
</gene>
<dbReference type="AlphaFoldDB" id="A0A3B0S327"/>
<reference evidence="1" key="1">
    <citation type="submission" date="2018-06" db="EMBL/GenBank/DDBJ databases">
        <authorList>
            <person name="Zhirakovskaya E."/>
        </authorList>
    </citation>
    <scope>NUCLEOTIDE SEQUENCE</scope>
</reference>